<gene>
    <name evidence="2" type="ORF">NCTC10899_04008</name>
</gene>
<name>A0A379IXY6_ECTME</name>
<dbReference type="Proteomes" id="UP000254260">
    <property type="component" value="Unassembled WGS sequence"/>
</dbReference>
<accession>A0A379IXY6</accession>
<dbReference type="EMBL" id="UGUU01000001">
    <property type="protein sequence ID" value="SUD41147.1"/>
    <property type="molecule type" value="Genomic_DNA"/>
</dbReference>
<organism evidence="2 3">
    <name type="scientific">Ectopseudomonas mendocina</name>
    <name type="common">Pseudomonas mendocina</name>
    <dbReference type="NCBI Taxonomy" id="300"/>
    <lineage>
        <taxon>Bacteria</taxon>
        <taxon>Pseudomonadati</taxon>
        <taxon>Pseudomonadota</taxon>
        <taxon>Gammaproteobacteria</taxon>
        <taxon>Pseudomonadales</taxon>
        <taxon>Pseudomonadaceae</taxon>
        <taxon>Ectopseudomonas</taxon>
    </lineage>
</organism>
<dbReference type="RefSeq" id="WP_013714545.1">
    <property type="nucleotide sequence ID" value="NZ_CBCRWL010000001.1"/>
</dbReference>
<feature type="compositionally biased region" description="Polar residues" evidence="1">
    <location>
        <begin position="8"/>
        <end position="17"/>
    </location>
</feature>
<protein>
    <submittedName>
        <fullName evidence="2">Uncharacterized protein</fullName>
    </submittedName>
</protein>
<evidence type="ECO:0000313" key="2">
    <source>
        <dbReference type="EMBL" id="SUD41147.1"/>
    </source>
</evidence>
<reference evidence="2 3" key="1">
    <citation type="submission" date="2018-06" db="EMBL/GenBank/DDBJ databases">
        <authorList>
            <consortium name="Pathogen Informatics"/>
            <person name="Doyle S."/>
        </authorList>
    </citation>
    <scope>NUCLEOTIDE SEQUENCE [LARGE SCALE GENOMIC DNA]</scope>
    <source>
        <strain evidence="2 3">NCTC10899</strain>
    </source>
</reference>
<feature type="region of interest" description="Disordered" evidence="1">
    <location>
        <begin position="1"/>
        <end position="26"/>
    </location>
</feature>
<dbReference type="AlphaFoldDB" id="A0A379IXY6"/>
<evidence type="ECO:0000313" key="3">
    <source>
        <dbReference type="Proteomes" id="UP000254260"/>
    </source>
</evidence>
<proteinExistence type="predicted"/>
<evidence type="ECO:0000256" key="1">
    <source>
        <dbReference type="SAM" id="MobiDB-lite"/>
    </source>
</evidence>
<sequence length="53" mass="5773">MQPKELETVTTAETNDQIDARERQPYQAPSLVRLDLAETNAAAPSIVDAGLFS</sequence>